<dbReference type="PANTHER" id="PTHR31065:SF35">
    <property type="entry name" value="PLATZ TRANSCRIPTION FACTOR FAMILY PROTEIN"/>
    <property type="match status" value="1"/>
</dbReference>
<dbReference type="OMA" id="VMVGMME"/>
<organism evidence="2">
    <name type="scientific">Triticum urartu</name>
    <name type="common">Red wild einkorn</name>
    <name type="synonym">Crithodium urartu</name>
    <dbReference type="NCBI Taxonomy" id="4572"/>
    <lineage>
        <taxon>Eukaryota</taxon>
        <taxon>Viridiplantae</taxon>
        <taxon>Streptophyta</taxon>
        <taxon>Embryophyta</taxon>
        <taxon>Tracheophyta</taxon>
        <taxon>Spermatophyta</taxon>
        <taxon>Magnoliopsida</taxon>
        <taxon>Liliopsida</taxon>
        <taxon>Poales</taxon>
        <taxon>Poaceae</taxon>
        <taxon>BOP clade</taxon>
        <taxon>Pooideae</taxon>
        <taxon>Triticodae</taxon>
        <taxon>Triticeae</taxon>
        <taxon>Triticinae</taxon>
        <taxon>Triticum</taxon>
    </lineage>
</organism>
<name>M8ANH0_TRIUA</name>
<evidence type="ECO:0000313" key="2">
    <source>
        <dbReference type="EMBL" id="EMS66630.1"/>
    </source>
</evidence>
<gene>
    <name evidence="2" type="ORF">TRIUR3_12775</name>
</gene>
<feature type="region of interest" description="Disordered" evidence="1">
    <location>
        <begin position="279"/>
        <end position="320"/>
    </location>
</feature>
<protein>
    <recommendedName>
        <fullName evidence="3">PLATZ transcription factor family protein</fullName>
    </recommendedName>
</protein>
<dbReference type="STRING" id="4572.M8ANH0"/>
<proteinExistence type="predicted"/>
<evidence type="ECO:0008006" key="3">
    <source>
        <dbReference type="Google" id="ProtNLM"/>
    </source>
</evidence>
<dbReference type="PANTHER" id="PTHR31065">
    <property type="entry name" value="PLATZ TRANSCRIPTION FACTOR FAMILY PROTEIN"/>
    <property type="match status" value="1"/>
</dbReference>
<dbReference type="AlphaFoldDB" id="M8ANH0"/>
<dbReference type="eggNOG" id="ENOG502R0ZN">
    <property type="taxonomic scope" value="Eukaryota"/>
</dbReference>
<dbReference type="EMBL" id="KD030231">
    <property type="protein sequence ID" value="EMS66630.1"/>
    <property type="molecule type" value="Genomic_DNA"/>
</dbReference>
<dbReference type="Pfam" id="PF04640">
    <property type="entry name" value="PLATZ"/>
    <property type="match status" value="1"/>
</dbReference>
<sequence>MSDHRLEEKTITLEEPRIQETNHNYFSWVSRQRRMWRRRELINPVTLEEDRRAPSGGDMVMVSVQQSPMVRSEEDLGPPWLRPLLGTSFFVPCPAHPDLSKNECNLFCLGCNAAAGALCSYCVPAHRDHHVVQIRRSSYHNVIRVSEVGKLIDIAHVQTYVINSAKIVFLNGRPQARPGKGVTNTCEICCRSLPDSFRFCSLGCKSRVSISIYVEKCPALGVEAKLGGMQWDPTLTFAIRPKRSQDSGGEGYGSDDDSFSPRKQLRRAGFELGRFDRGVRWSDDEGSKSNTRPMTPTTPPISRCRPSRRKGIPHRAPFYG</sequence>
<reference evidence="2" key="1">
    <citation type="journal article" date="2013" name="Nature">
        <title>Draft genome of the wheat A-genome progenitor Triticum urartu.</title>
        <authorList>
            <person name="Ling H.Q."/>
            <person name="Zhao S."/>
            <person name="Liu D."/>
            <person name="Wang J."/>
            <person name="Sun H."/>
            <person name="Zhang C."/>
            <person name="Fan H."/>
            <person name="Li D."/>
            <person name="Dong L."/>
            <person name="Tao Y."/>
            <person name="Gao C."/>
            <person name="Wu H."/>
            <person name="Li Y."/>
            <person name="Cui Y."/>
            <person name="Guo X."/>
            <person name="Zheng S."/>
            <person name="Wang B."/>
            <person name="Yu K."/>
            <person name="Liang Q."/>
            <person name="Yang W."/>
            <person name="Lou X."/>
            <person name="Chen J."/>
            <person name="Feng M."/>
            <person name="Jian J."/>
            <person name="Zhang X."/>
            <person name="Luo G."/>
            <person name="Jiang Y."/>
            <person name="Liu J."/>
            <person name="Wang Z."/>
            <person name="Sha Y."/>
            <person name="Zhang B."/>
            <person name="Wu H."/>
            <person name="Tang D."/>
            <person name="Shen Q."/>
            <person name="Xue P."/>
            <person name="Zou S."/>
            <person name="Wang X."/>
            <person name="Liu X."/>
            <person name="Wang F."/>
            <person name="Yang Y."/>
            <person name="An X."/>
            <person name="Dong Z."/>
            <person name="Zhang K."/>
            <person name="Zhang X."/>
            <person name="Luo M.C."/>
            <person name="Dvorak J."/>
            <person name="Tong Y."/>
            <person name="Wang J."/>
            <person name="Yang H."/>
            <person name="Li Z."/>
            <person name="Wang D."/>
            <person name="Zhang A."/>
            <person name="Wang J."/>
        </authorList>
    </citation>
    <scope>NUCLEOTIDE SEQUENCE</scope>
</reference>
<dbReference type="InterPro" id="IPR006734">
    <property type="entry name" value="PLATZ"/>
</dbReference>
<evidence type="ECO:0000256" key="1">
    <source>
        <dbReference type="SAM" id="MobiDB-lite"/>
    </source>
</evidence>
<feature type="region of interest" description="Disordered" evidence="1">
    <location>
        <begin position="240"/>
        <end position="261"/>
    </location>
</feature>
<accession>M8ANH0</accession>